<evidence type="ECO:0000256" key="8">
    <source>
        <dbReference type="ARBA" id="ARBA00023136"/>
    </source>
</evidence>
<dbReference type="InterPro" id="IPR046342">
    <property type="entry name" value="CBS_dom_sf"/>
</dbReference>
<dbReference type="Gene3D" id="3.30.465.10">
    <property type="match status" value="1"/>
</dbReference>
<evidence type="ECO:0000256" key="9">
    <source>
        <dbReference type="PROSITE-ProRule" id="PRU00703"/>
    </source>
</evidence>
<dbReference type="PANTHER" id="PTHR43099:SF2">
    <property type="entry name" value="UPF0053 PROTEIN YRKA"/>
    <property type="match status" value="1"/>
</dbReference>
<feature type="domain" description="CBS" evidence="13">
    <location>
        <begin position="282"/>
        <end position="339"/>
    </location>
</feature>
<evidence type="ECO:0000256" key="3">
    <source>
        <dbReference type="ARBA" id="ARBA00022475"/>
    </source>
</evidence>
<feature type="region of interest" description="Disordered" evidence="11">
    <location>
        <begin position="433"/>
        <end position="452"/>
    </location>
</feature>
<reference evidence="15 16" key="1">
    <citation type="submission" date="2023-12" db="EMBL/GenBank/DDBJ databases">
        <title>Whole genome sequencing of Paenibacillus phoenicis isolated from the Phoenix Mars Lander spacecraft assembly facility.</title>
        <authorList>
            <person name="Garcia A."/>
            <person name="Venkateswaran K."/>
        </authorList>
    </citation>
    <scope>NUCLEOTIDE SEQUENCE [LARGE SCALE GENOMIC DNA]</scope>
    <source>
        <strain evidence="15 16">3PO2SA</strain>
    </source>
</reference>
<proteinExistence type="inferred from homology"/>
<keyword evidence="7 9" id="KW-0129">CBS domain</keyword>
<feature type="domain" description="CBS" evidence="13">
    <location>
        <begin position="218"/>
        <end position="277"/>
    </location>
</feature>
<dbReference type="Pfam" id="PF03471">
    <property type="entry name" value="CorC_HlyC"/>
    <property type="match status" value="1"/>
</dbReference>
<dbReference type="InterPro" id="IPR051676">
    <property type="entry name" value="UPF0053_domain"/>
</dbReference>
<keyword evidence="16" id="KW-1185">Reference proteome</keyword>
<evidence type="ECO:0000256" key="12">
    <source>
        <dbReference type="SAM" id="Phobius"/>
    </source>
</evidence>
<dbReference type="SMART" id="SM00116">
    <property type="entry name" value="CBS"/>
    <property type="match status" value="2"/>
</dbReference>
<name>A0ABU5PHH5_9BACL</name>
<keyword evidence="4 10" id="KW-0812">Transmembrane</keyword>
<gene>
    <name evidence="15" type="ORF">U9M73_05215</name>
</gene>
<evidence type="ECO:0000256" key="5">
    <source>
        <dbReference type="ARBA" id="ARBA00022737"/>
    </source>
</evidence>
<dbReference type="Gene3D" id="3.10.580.10">
    <property type="entry name" value="CBS-domain"/>
    <property type="match status" value="1"/>
</dbReference>
<evidence type="ECO:0000259" key="13">
    <source>
        <dbReference type="PROSITE" id="PS51371"/>
    </source>
</evidence>
<protein>
    <submittedName>
        <fullName evidence="15">Hemolysin family protein</fullName>
    </submittedName>
</protein>
<evidence type="ECO:0000256" key="6">
    <source>
        <dbReference type="ARBA" id="ARBA00022989"/>
    </source>
</evidence>
<dbReference type="InterPro" id="IPR044751">
    <property type="entry name" value="Ion_transp-like_CBS"/>
</dbReference>
<dbReference type="Pfam" id="PF00571">
    <property type="entry name" value="CBS"/>
    <property type="match status" value="2"/>
</dbReference>
<feature type="transmembrane region" description="Helical" evidence="12">
    <location>
        <begin position="99"/>
        <end position="120"/>
    </location>
</feature>
<evidence type="ECO:0000256" key="4">
    <source>
        <dbReference type="ARBA" id="ARBA00022692"/>
    </source>
</evidence>
<evidence type="ECO:0000313" key="15">
    <source>
        <dbReference type="EMBL" id="MEA3569396.1"/>
    </source>
</evidence>
<dbReference type="CDD" id="cd04590">
    <property type="entry name" value="CBS_pair_CorC_HlyC_assoc"/>
    <property type="match status" value="1"/>
</dbReference>
<comment type="caution">
    <text evidence="15">The sequence shown here is derived from an EMBL/GenBank/DDBJ whole genome shotgun (WGS) entry which is preliminary data.</text>
</comment>
<evidence type="ECO:0000256" key="7">
    <source>
        <dbReference type="ARBA" id="ARBA00023122"/>
    </source>
</evidence>
<accession>A0ABU5PHH5</accession>
<dbReference type="SMART" id="SM01091">
    <property type="entry name" value="CorC_HlyC"/>
    <property type="match status" value="1"/>
</dbReference>
<dbReference type="RefSeq" id="WP_009223131.1">
    <property type="nucleotide sequence ID" value="NZ_CBCSKM010000005.1"/>
</dbReference>
<organism evidence="15 16">
    <name type="scientific">Paenibacillus phoenicis</name>
    <dbReference type="NCBI Taxonomy" id="554117"/>
    <lineage>
        <taxon>Bacteria</taxon>
        <taxon>Bacillati</taxon>
        <taxon>Bacillota</taxon>
        <taxon>Bacilli</taxon>
        <taxon>Bacillales</taxon>
        <taxon>Paenibacillaceae</taxon>
        <taxon>Paenibacillus</taxon>
    </lineage>
</organism>
<comment type="similarity">
    <text evidence="2">Belongs to the UPF0053 family.</text>
</comment>
<keyword evidence="8 10" id="KW-0472">Membrane</keyword>
<dbReference type="InterPro" id="IPR036318">
    <property type="entry name" value="FAD-bd_PCMH-like_sf"/>
</dbReference>
<dbReference type="Pfam" id="PF01595">
    <property type="entry name" value="CNNM"/>
    <property type="match status" value="1"/>
</dbReference>
<dbReference type="SUPFAM" id="SSF54631">
    <property type="entry name" value="CBS-domain pair"/>
    <property type="match status" value="1"/>
</dbReference>
<dbReference type="Proteomes" id="UP001292216">
    <property type="component" value="Unassembled WGS sequence"/>
</dbReference>
<dbReference type="PROSITE" id="PS51846">
    <property type="entry name" value="CNNM"/>
    <property type="match status" value="1"/>
</dbReference>
<evidence type="ECO:0000256" key="10">
    <source>
        <dbReference type="PROSITE-ProRule" id="PRU01193"/>
    </source>
</evidence>
<keyword evidence="3" id="KW-1003">Cell membrane</keyword>
<keyword evidence="6 10" id="KW-1133">Transmembrane helix</keyword>
<evidence type="ECO:0000256" key="1">
    <source>
        <dbReference type="ARBA" id="ARBA00004651"/>
    </source>
</evidence>
<sequence length="452" mass="50438">MLKLLVLLLLIVFTALFVIIEASLRSLHPRTIEAWAREGRRGASALRALSQRIDQALSACQLAITVNSLTLGWLGQPAVRSLLAPLFVRLPLSDSVETFFSFLIAFVSITYLHVVLGGLVPQVLAAQRGEAIILAFARPLLAFSTLLSPFLWLLNRSSGRIVAWLGLKPAADWDDAHSEEELRILLRESLANGRINKSEYRFMNRIFAFDDLLAKDIMVPRTDMVCLDAAKSREENLRIIRREQYTRFPVIRGNKDNIIGVINTKALFLAPENQADVPLASLVRPVMTVSENIPLPALLTKMQKERSHIAVLIDEYGGTSGMVTIEDILEEIVGDIRDEFDAEEEQEITEVAANHLIVDGKVSVSLINELLDADLKEDDADTIGGWIYGHNLDIEEGTQLVYGDLQFTVLEREDTRIRKIEIKRLDMPLMDSAYTSEGEDEARNAQGPEAGL</sequence>
<dbReference type="InterPro" id="IPR016169">
    <property type="entry name" value="FAD-bd_PCMH_sub2"/>
</dbReference>
<comment type="subcellular location">
    <subcellularLocation>
        <location evidence="1">Cell membrane</location>
        <topology evidence="1">Multi-pass membrane protein</topology>
    </subcellularLocation>
</comment>
<dbReference type="EMBL" id="JAYERP010000001">
    <property type="protein sequence ID" value="MEA3569396.1"/>
    <property type="molecule type" value="Genomic_DNA"/>
</dbReference>
<keyword evidence="5" id="KW-0677">Repeat</keyword>
<evidence type="ECO:0000256" key="11">
    <source>
        <dbReference type="SAM" id="MobiDB-lite"/>
    </source>
</evidence>
<evidence type="ECO:0000256" key="2">
    <source>
        <dbReference type="ARBA" id="ARBA00006337"/>
    </source>
</evidence>
<evidence type="ECO:0000313" key="16">
    <source>
        <dbReference type="Proteomes" id="UP001292216"/>
    </source>
</evidence>
<dbReference type="InterPro" id="IPR002550">
    <property type="entry name" value="CNNM"/>
</dbReference>
<dbReference type="PANTHER" id="PTHR43099">
    <property type="entry name" value="UPF0053 PROTEIN YRKA"/>
    <property type="match status" value="1"/>
</dbReference>
<dbReference type="PROSITE" id="PS51371">
    <property type="entry name" value="CBS"/>
    <property type="match status" value="2"/>
</dbReference>
<evidence type="ECO:0000259" key="14">
    <source>
        <dbReference type="PROSITE" id="PS51846"/>
    </source>
</evidence>
<dbReference type="InterPro" id="IPR005170">
    <property type="entry name" value="Transptr-assoc_dom"/>
</dbReference>
<dbReference type="InterPro" id="IPR000644">
    <property type="entry name" value="CBS_dom"/>
</dbReference>
<feature type="transmembrane region" description="Helical" evidence="12">
    <location>
        <begin position="132"/>
        <end position="154"/>
    </location>
</feature>
<dbReference type="SUPFAM" id="SSF56176">
    <property type="entry name" value="FAD-binding/transporter-associated domain-like"/>
    <property type="match status" value="1"/>
</dbReference>
<feature type="domain" description="CNNM transmembrane" evidence="14">
    <location>
        <begin position="1"/>
        <end position="199"/>
    </location>
</feature>